<accession>A0A6A2YU36</accession>
<dbReference type="SUPFAM" id="SSF56219">
    <property type="entry name" value="DNase I-like"/>
    <property type="match status" value="1"/>
</dbReference>
<reference evidence="1" key="1">
    <citation type="submission" date="2019-09" db="EMBL/GenBank/DDBJ databases">
        <title>Draft genome information of white flower Hibiscus syriacus.</title>
        <authorList>
            <person name="Kim Y.-M."/>
        </authorList>
    </citation>
    <scope>NUCLEOTIDE SEQUENCE [LARGE SCALE GENOMIC DNA]</scope>
    <source>
        <strain evidence="1">YM2019G1</strain>
    </source>
</reference>
<dbReference type="PANTHER" id="PTHR33108">
    <property type="entry name" value="OS01G0745000 PROTEIN"/>
    <property type="match status" value="1"/>
</dbReference>
<dbReference type="PANTHER" id="PTHR33108:SF3">
    <property type="entry name" value="DUF1677 FAMILY PROTEIN"/>
    <property type="match status" value="1"/>
</dbReference>
<gene>
    <name evidence="1" type="ORF">F3Y22_tig00111238pilonHSYRG00266</name>
</gene>
<organism evidence="1 2">
    <name type="scientific">Hibiscus syriacus</name>
    <name type="common">Rose of Sharon</name>
    <dbReference type="NCBI Taxonomy" id="106335"/>
    <lineage>
        <taxon>Eukaryota</taxon>
        <taxon>Viridiplantae</taxon>
        <taxon>Streptophyta</taxon>
        <taxon>Embryophyta</taxon>
        <taxon>Tracheophyta</taxon>
        <taxon>Spermatophyta</taxon>
        <taxon>Magnoliopsida</taxon>
        <taxon>eudicotyledons</taxon>
        <taxon>Gunneridae</taxon>
        <taxon>Pentapetalae</taxon>
        <taxon>rosids</taxon>
        <taxon>malvids</taxon>
        <taxon>Malvales</taxon>
        <taxon>Malvaceae</taxon>
        <taxon>Malvoideae</taxon>
        <taxon>Hibiscus</taxon>
    </lineage>
</organism>
<sequence>MRVRFHGGMHRCLHHACPERYQGRWICGLCVEAVKDEALRSVTHISTEEALERHISFCEKFRAWNPSDKTEHPIFAMGRILRRSLDSPRALRTKSSSVLPGHLLRSESCFSALERHISLLREVRAWNPSDKTEHPIFAMGRILRRSLDSPRALRTKSSSVLPGHLLDLKVVSQLFLSDLFLLKFKFKRGFNNPLKQKQVFARLGKLNVDIICLMETRVRTVNVCKLLIVIPWIGIVHKSRVFDNGRLLIFWRKYFFSTVPLEAAVRGGKLGGGVLLANRRVKAKRSQLEKMQLANLSQAGCHFVEEKIIFNELQELEVAEASFYKQKAKSIDAGVKSCGVDLLKSLLGYELPCAAVASLVEEGFFQSGTLLPAFNATSITLVPKTHNAGMAKDFRPISCCSVVYKTITGIIVKWLASYFPDMILPNQSAFIKGRSIVDNTLLAQEIVRGYSRRSLSLGIGFLHVSLVLDILWHLMAITGFNLGKFPVRYLGVPLVTRKLTAKDCLPLVDKIRIFPIMVQAVGSDVIRQVVWALKVWAAGTRIPYRVLCWDDTLVWAASNLKGKSLLVCILKLAWTSLLYFVWEERNLIHFRGCFRAIDEVFEVIKRTVSVKLHDCSVNKADRVNSQLCLDWNIG</sequence>
<name>A0A6A2YU36_HIBSY</name>
<evidence type="ECO:0000313" key="2">
    <source>
        <dbReference type="Proteomes" id="UP000436088"/>
    </source>
</evidence>
<dbReference type="EMBL" id="VEPZ02001279">
    <property type="protein sequence ID" value="KAE8682595.1"/>
    <property type="molecule type" value="Genomic_DNA"/>
</dbReference>
<dbReference type="InterPro" id="IPR036691">
    <property type="entry name" value="Endo/exonu/phosph_ase_sf"/>
</dbReference>
<keyword evidence="2" id="KW-1185">Reference proteome</keyword>
<protein>
    <submittedName>
        <fullName evidence="1">Uncharacterized protein</fullName>
    </submittedName>
</protein>
<proteinExistence type="predicted"/>
<dbReference type="AlphaFoldDB" id="A0A6A2YU36"/>
<dbReference type="InterPro" id="IPR012876">
    <property type="entry name" value="DUF1677_pln"/>
</dbReference>
<dbReference type="Proteomes" id="UP000436088">
    <property type="component" value="Unassembled WGS sequence"/>
</dbReference>
<comment type="caution">
    <text evidence="1">The sequence shown here is derived from an EMBL/GenBank/DDBJ whole genome shotgun (WGS) entry which is preliminary data.</text>
</comment>
<dbReference type="Pfam" id="PF07911">
    <property type="entry name" value="DUF1677"/>
    <property type="match status" value="1"/>
</dbReference>
<evidence type="ECO:0000313" key="1">
    <source>
        <dbReference type="EMBL" id="KAE8682595.1"/>
    </source>
</evidence>